<name>A0A8T4GX21_9EURY</name>
<keyword evidence="2" id="KW-1185">Reference proteome</keyword>
<reference evidence="1" key="1">
    <citation type="submission" date="2021-03" db="EMBL/GenBank/DDBJ databases">
        <title>Genomic Encyclopedia of Type Strains, Phase IV (KMG-IV): sequencing the most valuable type-strain genomes for metagenomic binning, comparative biology and taxonomic classification.</title>
        <authorList>
            <person name="Goeker M."/>
        </authorList>
    </citation>
    <scope>NUCLEOTIDE SEQUENCE</scope>
    <source>
        <strain evidence="1">DSM 26232</strain>
    </source>
</reference>
<dbReference type="OrthoDB" id="269538at2157"/>
<dbReference type="InterPro" id="IPR058485">
    <property type="entry name" value="DUF8172"/>
</dbReference>
<comment type="caution">
    <text evidence="1">The sequence shown here is derived from an EMBL/GenBank/DDBJ whole genome shotgun (WGS) entry which is preliminary data.</text>
</comment>
<dbReference type="EMBL" id="JAGGLC010000002">
    <property type="protein sequence ID" value="MBP1986682.1"/>
    <property type="molecule type" value="Genomic_DNA"/>
</dbReference>
<accession>A0A8T4GX21</accession>
<evidence type="ECO:0000313" key="1">
    <source>
        <dbReference type="EMBL" id="MBP1986682.1"/>
    </source>
</evidence>
<dbReference type="RefSeq" id="WP_209490970.1">
    <property type="nucleotide sequence ID" value="NZ_JAGGLC010000002.1"/>
</dbReference>
<organism evidence="1 2">
    <name type="scientific">Halolamina salifodinae</name>
    <dbReference type="NCBI Taxonomy" id="1202767"/>
    <lineage>
        <taxon>Archaea</taxon>
        <taxon>Methanobacteriati</taxon>
        <taxon>Methanobacteriota</taxon>
        <taxon>Stenosarchaea group</taxon>
        <taxon>Halobacteria</taxon>
        <taxon>Halobacteriales</taxon>
        <taxon>Haloferacaceae</taxon>
    </lineage>
</organism>
<dbReference type="Pfam" id="PF26511">
    <property type="entry name" value="DUF8172"/>
    <property type="match status" value="1"/>
</dbReference>
<evidence type="ECO:0000313" key="2">
    <source>
        <dbReference type="Proteomes" id="UP000823736"/>
    </source>
</evidence>
<sequence length="285" mass="32845">MAEALPYHTEHDDLVLSLRFLNRNRRRIAGVRTDFEDRTDGEARFASETKQFDPGNRIYALYAAYDHPKRIPEGWENEVPKEDLPLIDAVISTFLGVSRDWEAKEEPLNWYKKFDPPKISDALSNVEWRQRVPVVEGEIVSELIRKHSLPNANHRTAIAFLRTYLNSIAQGSDPDLPAAGTYEGEWYTWAERYVHESKRLLLLRRKTGLLAHAKAVGFSEVTRKSGIRIDLYAHEFDKGDVGNGAERDHQELWVQFVEEVLDRSEMPELIKETDPGKGTFVQRLS</sequence>
<dbReference type="AlphaFoldDB" id="A0A8T4GX21"/>
<protein>
    <submittedName>
        <fullName evidence="1">Uncharacterized protein</fullName>
    </submittedName>
</protein>
<gene>
    <name evidence="1" type="ORF">J2753_001176</name>
</gene>
<dbReference type="Proteomes" id="UP000823736">
    <property type="component" value="Unassembled WGS sequence"/>
</dbReference>
<proteinExistence type="predicted"/>